<name>A0ABY6L5U9_9ARAC</name>
<evidence type="ECO:0000256" key="1">
    <source>
        <dbReference type="SAM" id="MobiDB-lite"/>
    </source>
</evidence>
<feature type="domain" description="Reverse transcriptase" evidence="2">
    <location>
        <begin position="1166"/>
        <end position="1427"/>
    </location>
</feature>
<dbReference type="CDD" id="cd01650">
    <property type="entry name" value="RT_nLTR_like"/>
    <property type="match status" value="1"/>
</dbReference>
<dbReference type="Pfam" id="PF17906">
    <property type="entry name" value="HTH_48"/>
    <property type="match status" value="1"/>
</dbReference>
<gene>
    <name evidence="3" type="ORF">LAZ67_14000754</name>
</gene>
<dbReference type="SUPFAM" id="SSF56672">
    <property type="entry name" value="DNA/RNA polymerases"/>
    <property type="match status" value="1"/>
</dbReference>
<evidence type="ECO:0000313" key="3">
    <source>
        <dbReference type="EMBL" id="UYV76499.1"/>
    </source>
</evidence>
<keyword evidence="4" id="KW-1185">Reference proteome</keyword>
<accession>A0ABY6L5U9</accession>
<dbReference type="PANTHER" id="PTHR46060">
    <property type="entry name" value="MARINER MOS1 TRANSPOSASE-LIKE PROTEIN"/>
    <property type="match status" value="1"/>
</dbReference>
<dbReference type="PROSITE" id="PS50878">
    <property type="entry name" value="RT_POL"/>
    <property type="match status" value="1"/>
</dbReference>
<feature type="compositionally biased region" description="Polar residues" evidence="1">
    <location>
        <begin position="339"/>
        <end position="369"/>
    </location>
</feature>
<dbReference type="Gene3D" id="1.10.10.1450">
    <property type="match status" value="1"/>
</dbReference>
<proteinExistence type="predicted"/>
<evidence type="ECO:0000259" key="2">
    <source>
        <dbReference type="PROSITE" id="PS50878"/>
    </source>
</evidence>
<dbReference type="InterPro" id="IPR041426">
    <property type="entry name" value="Mos1_HTH"/>
</dbReference>
<dbReference type="EMBL" id="CP092876">
    <property type="protein sequence ID" value="UYV76499.1"/>
    <property type="molecule type" value="Genomic_DNA"/>
</dbReference>
<feature type="region of interest" description="Disordered" evidence="1">
    <location>
        <begin position="571"/>
        <end position="669"/>
    </location>
</feature>
<feature type="region of interest" description="Disordered" evidence="1">
    <location>
        <begin position="326"/>
        <end position="369"/>
    </location>
</feature>
<dbReference type="InterPro" id="IPR036691">
    <property type="entry name" value="Endo/exonu/phosph_ase_sf"/>
</dbReference>
<dbReference type="Pfam" id="PF00078">
    <property type="entry name" value="RVT_1"/>
    <property type="match status" value="1"/>
</dbReference>
<dbReference type="InterPro" id="IPR043502">
    <property type="entry name" value="DNA/RNA_pol_sf"/>
</dbReference>
<feature type="non-terminal residue" evidence="3">
    <location>
        <position position="2209"/>
    </location>
</feature>
<dbReference type="InterPro" id="IPR052709">
    <property type="entry name" value="Transposase-MT_Hybrid"/>
</dbReference>
<feature type="compositionally biased region" description="Low complexity" evidence="1">
    <location>
        <begin position="585"/>
        <end position="641"/>
    </location>
</feature>
<dbReference type="PANTHER" id="PTHR46060:SF1">
    <property type="entry name" value="MARINER MOS1 TRANSPOSASE-LIKE PROTEIN"/>
    <property type="match status" value="1"/>
</dbReference>
<dbReference type="Gene3D" id="3.60.10.10">
    <property type="entry name" value="Endonuclease/exonuclease/phosphatase"/>
    <property type="match status" value="1"/>
</dbReference>
<feature type="compositionally biased region" description="Polar residues" evidence="1">
    <location>
        <begin position="302"/>
        <end position="312"/>
    </location>
</feature>
<dbReference type="InterPro" id="IPR000477">
    <property type="entry name" value="RT_dom"/>
</dbReference>
<organism evidence="3 4">
    <name type="scientific">Cordylochernes scorpioides</name>
    <dbReference type="NCBI Taxonomy" id="51811"/>
    <lineage>
        <taxon>Eukaryota</taxon>
        <taxon>Metazoa</taxon>
        <taxon>Ecdysozoa</taxon>
        <taxon>Arthropoda</taxon>
        <taxon>Chelicerata</taxon>
        <taxon>Arachnida</taxon>
        <taxon>Pseudoscorpiones</taxon>
        <taxon>Cheliferoidea</taxon>
        <taxon>Chernetidae</taxon>
        <taxon>Cordylochernes</taxon>
    </lineage>
</organism>
<evidence type="ECO:0000313" key="4">
    <source>
        <dbReference type="Proteomes" id="UP001235939"/>
    </source>
</evidence>
<dbReference type="Gene3D" id="3.30.420.10">
    <property type="entry name" value="Ribonuclease H-like superfamily/Ribonuclease H"/>
    <property type="match status" value="2"/>
</dbReference>
<protein>
    <recommendedName>
        <fullName evidence="2">Reverse transcriptase domain-containing protein</fullName>
    </recommendedName>
</protein>
<dbReference type="InterPro" id="IPR036397">
    <property type="entry name" value="RNaseH_sf"/>
</dbReference>
<feature type="compositionally biased region" description="Polar residues" evidence="1">
    <location>
        <begin position="573"/>
        <end position="584"/>
    </location>
</feature>
<dbReference type="SUPFAM" id="SSF56219">
    <property type="entry name" value="DNase I-like"/>
    <property type="match status" value="1"/>
</dbReference>
<dbReference type="Proteomes" id="UP001235939">
    <property type="component" value="Chromosome 14"/>
</dbReference>
<sequence length="2209" mass="246100">MELPLVNVSTCELRSVIRFFTAKNETAVNIHRNLVSVYGEECMSIQMVRRWRSWFLEGRQNVHDDERSGRPVTATDNAAVAAVRNVVEADRRVTIDEIMIRLPPGIEIGRSSIGTIMSDILNFRKVCARWVPRLLLENHKQQRMEAARAFLEMHQRYGDQLFSRIVTGDESWVHHSTPETKRQSMVWKKPEESAPKKAKVTISAGKVMAMENFKWEFFTHPPYFPELAPSDFHLFPALKWHLGGKHFANDDEVQAEENHWLRRQDTAWYNSANAEILAEITSKKNSTNSETLENYAKPPVTSGGNANFPQSSRNWADIVENDENFEQPKKRKRLLPSEGASQSLPGPSRQTKTTRDSTTPRQPSCPRNTIEQIKVSRQMLAQCRSKAAAGTYDQMTYLEFSPEFTQVDYIKALENKLGKGCVVQIGKASGQILVGFERPDMAETIIEDGLMIKGALLKALPYQKKAEKITISGLPFVIEDADIIRTLRPYCQVVSIAPTVNSSSGYTWLDLKKTAFILMNNGKKITDLPKKIIVTAKGGSALAYLEYGFRCSKCYRMGHKRMNCPRIIRETRTTQPLSQTSSVKTTAPAPNTTAAASPPATFSHPAPVAAPAQTSSAPPAQEDIALETEPTTRTPETSTQTDLNINRVENSSHHKIKDRSRSLSPKAGSTTQLQLDTLLERLPGSFFEEVTLLGLKEEEVKQAIVSLPHLRLLLGKLSVEQSLGLHTFNEKLIKGLGSSKSIELCCFLKQHAVDIAFIQETNVTTLDSVEDLCLGYRAAVVPASGARGSGLACIFSSGVQVIGQQVLSPGKIAAFDVTIRGSKATFVNCHLSHAPDERLQQLQVIAAAAVNEDAWVLGDLNISEESASDIASGSVEALGELLDRANLVDAAAIFDATHLPTRISSCGSRVDASRLDRVLIPSSFSNRVTRYWSLYYKNSDHRAVLLQTGEASEPRPPCIASMLRSRLVVGTVETLLDEALGNIEDMRNAEIWRRWGHIKAHLASAIKSLHDLRNNDDDYISRARKYVQAKLEDVSIYSDYPSLPDLGRALRLRRRGTSSNTFYDSAGRMITGPAVRELAFVNLKERFSHPSCSPEDIDGFLRGFTLRVTIEESDPLHRYGIGEEEIVAAIGRLPTGKAAGWDDLPCELFRGFEDYFASALRRVFEASQLCGALPTSMLRSEMSLIEKPHGGPGLAGLRPLSLPTTDYRVLSGVLYWRLRPHLRDIVPECQSYAVPGRTPAWNIARVADEVATACRDEAPLAVVAIDLESAFDTLDRGFLVSTLLSVGLPPVFVGWVLLLYAGAEAAARIEGIGRTPLFHMLNGVRQGCAASAAFFTISTGPLLLRLEQLLGRDNVLAYADDIVLLIREDGQLEVVRKIFEDFRRASGIRVNFGKSQGLWCGRWRNRTDSPSAISWNREKINILGTLVTPGMGTSAQDQHLQELLERAIARWSPFVRGLSLAGRAKAANSLVLSAIYYHLQAYLPSETTIGRLQARLARFVWGHDRTSWLPSSILARPISVGGMGLLDVGTQLRLSCLKGVQAALRGGRNAHSWLAESGMWLTPASTPGIWLPPRRRRSLHLFEPAAEILDLNHRILQPALLRALRVVGDCRFLRPPELLAPTRWLGWRIGELTGPAPNITIATRGALTDVAALGSFCTRLITQNARGRYRVDSLADAIVVRGTTTAFQRLTTRTARRLLERPRLAALPITQLFGRFRSCAVYPGSGGDAGEGRRVPADDDDPALRPYCRVVSLTHEVVASGDYTWTTGSREALILLNEGLKLHQLPVKLVIVSKGELTPAYITYGVGRSKCHRQGHQQATCLLRINGGLHPEGRGVNEVVNCHCLSLDVTTRIPGATRFKQQLYTLKIEDICCDRDVRRHLRLFIGHDNNTCISREAALHTQYSGHCDCCDRDVWRHLRLFIGHDNNTCLPRAAALHTQDSGHCDCCDRDVRRYLKLFIEHDNNTCLPRAAALHTQDSGHCDCCDRDVWRHLRLFIGHDNNTCLPRAAALHTQDSGHCDCCDRDVWRDLRFFIGHDNNTCLPRAAALHTQDSGHCDCCDRDVRRYLKLFIEHDNYTCLPRAAALHTQDSGHCDCCDRDVRRYLRLFIGHDNNTCLPRAAALHTQDSGHCDCCDRDVRRYLKLFIEHDNNTCLPRAAALHTQDIGHCDCCDRDVWRHLRLFIEHDNNTCLPRTATLHTQDNGHCDCCDRD</sequence>
<reference evidence="3 4" key="1">
    <citation type="submission" date="2022-01" db="EMBL/GenBank/DDBJ databases">
        <title>A chromosomal length assembly of Cordylochernes scorpioides.</title>
        <authorList>
            <person name="Zeh D."/>
            <person name="Zeh J."/>
        </authorList>
    </citation>
    <scope>NUCLEOTIDE SEQUENCE [LARGE SCALE GENOMIC DNA]</scope>
    <source>
        <strain evidence="3">IN4F17</strain>
        <tissue evidence="3">Whole Body</tissue>
    </source>
</reference>
<feature type="region of interest" description="Disordered" evidence="1">
    <location>
        <begin position="285"/>
        <end position="312"/>
    </location>
</feature>